<dbReference type="InterPro" id="IPR027417">
    <property type="entry name" value="P-loop_NTPase"/>
</dbReference>
<evidence type="ECO:0000259" key="1">
    <source>
        <dbReference type="Pfam" id="PF13614"/>
    </source>
</evidence>
<keyword evidence="2" id="KW-0614">Plasmid</keyword>
<dbReference type="InterPro" id="IPR050678">
    <property type="entry name" value="DNA_Partitioning_ATPase"/>
</dbReference>
<dbReference type="CDD" id="cd02042">
    <property type="entry name" value="ParAB_family"/>
    <property type="match status" value="1"/>
</dbReference>
<dbReference type="PANTHER" id="PTHR13696:SF52">
    <property type="entry name" value="PARA FAMILY PROTEIN CT_582"/>
    <property type="match status" value="1"/>
</dbReference>
<evidence type="ECO:0000313" key="2">
    <source>
        <dbReference type="EMBL" id="QOD01733.1"/>
    </source>
</evidence>
<evidence type="ECO:0000313" key="3">
    <source>
        <dbReference type="Proteomes" id="UP000516786"/>
    </source>
</evidence>
<dbReference type="Proteomes" id="UP000516786">
    <property type="component" value="Plasmid pZXPA-20-602k"/>
</dbReference>
<reference evidence="2 3" key="1">
    <citation type="submission" date="2020-09" db="EMBL/GenBank/DDBJ databases">
        <title>Co-existence of a novel multidrug-resistance efflux pump with carbapenem resistance gene blaVIM-2 in one megaplasmid in Pseudomonas putida.</title>
        <authorList>
            <person name="Peng K."/>
            <person name="Li R."/>
        </authorList>
    </citation>
    <scope>NUCLEOTIDE SEQUENCE [LARGE SCALE GENOMIC DNA]</scope>
    <source>
        <strain evidence="2 3">ZXPA-20</strain>
        <plasmid evidence="2 3">pZXPA-20-602k</plasmid>
    </source>
</reference>
<dbReference type="InterPro" id="IPR025669">
    <property type="entry name" value="AAA_dom"/>
</dbReference>
<protein>
    <submittedName>
        <fullName evidence="2">AAA family ATPase</fullName>
    </submittedName>
</protein>
<feature type="domain" description="AAA" evidence="1">
    <location>
        <begin position="11"/>
        <end position="113"/>
    </location>
</feature>
<name>A0ABD7BN36_PSEPU</name>
<dbReference type="EMBL" id="CP061724">
    <property type="protein sequence ID" value="QOD01733.1"/>
    <property type="molecule type" value="Genomic_DNA"/>
</dbReference>
<accession>A0ABD7BN36</accession>
<proteinExistence type="predicted"/>
<dbReference type="Gene3D" id="3.40.50.300">
    <property type="entry name" value="P-loop containing nucleotide triphosphate hydrolases"/>
    <property type="match status" value="1"/>
</dbReference>
<gene>
    <name evidence="2" type="ORF">ID616_31295</name>
</gene>
<dbReference type="PANTHER" id="PTHR13696">
    <property type="entry name" value="P-LOOP CONTAINING NUCLEOSIDE TRIPHOSPHATE HYDROLASE"/>
    <property type="match status" value="1"/>
</dbReference>
<sequence>MDEHRLNRKSNVVTFFSYKGGVGRTTSLALTAAYLSRKGKKVFVIDCDFEAPGLINFFNTSQVDSCKSGLVEYLNDRGFLGGCNIEDYVYEIEKSYSGIGSINLMSAGNIMESNEDLISYLEGLGRRCINSQPLRALAH</sequence>
<organism evidence="2 3">
    <name type="scientific">Pseudomonas putida</name>
    <name type="common">Arthrobacter siderocapsulatus</name>
    <dbReference type="NCBI Taxonomy" id="303"/>
    <lineage>
        <taxon>Bacteria</taxon>
        <taxon>Pseudomonadati</taxon>
        <taxon>Pseudomonadota</taxon>
        <taxon>Gammaproteobacteria</taxon>
        <taxon>Pseudomonadales</taxon>
        <taxon>Pseudomonadaceae</taxon>
        <taxon>Pseudomonas</taxon>
    </lineage>
</organism>
<dbReference type="Pfam" id="PF13614">
    <property type="entry name" value="AAA_31"/>
    <property type="match status" value="1"/>
</dbReference>
<dbReference type="SUPFAM" id="SSF52540">
    <property type="entry name" value="P-loop containing nucleoside triphosphate hydrolases"/>
    <property type="match status" value="1"/>
</dbReference>
<dbReference type="AlphaFoldDB" id="A0ABD7BN36"/>
<geneLocation type="plasmid" evidence="2 3">
    <name>pZXPA-20-602k</name>
</geneLocation>